<dbReference type="InterPro" id="IPR002347">
    <property type="entry name" value="SDR_fam"/>
</dbReference>
<dbReference type="InterPro" id="IPR036291">
    <property type="entry name" value="NAD(P)-bd_dom_sf"/>
</dbReference>
<dbReference type="EC" id="1.1.1.47" evidence="4"/>
<dbReference type="PANTHER" id="PTHR42760:SF133">
    <property type="entry name" value="3-OXOACYL-[ACYL-CARRIER-PROTEIN] REDUCTASE"/>
    <property type="match status" value="1"/>
</dbReference>
<dbReference type="GO" id="GO:0008206">
    <property type="term" value="P:bile acid metabolic process"/>
    <property type="evidence" value="ECO:0007669"/>
    <property type="project" value="UniProtKB-ARBA"/>
</dbReference>
<name>A0A9X3FLR5_9LACT</name>
<proteinExistence type="inferred from homology"/>
<dbReference type="NCBIfam" id="NF005559">
    <property type="entry name" value="PRK07231.1"/>
    <property type="match status" value="1"/>
</dbReference>
<organism evidence="4 5">
    <name type="scientific">Aerococcus kribbianus</name>
    <dbReference type="NCBI Taxonomy" id="2999064"/>
    <lineage>
        <taxon>Bacteria</taxon>
        <taxon>Bacillati</taxon>
        <taxon>Bacillota</taxon>
        <taxon>Bacilli</taxon>
        <taxon>Lactobacillales</taxon>
        <taxon>Aerococcaceae</taxon>
        <taxon>Aerococcus</taxon>
    </lineage>
</organism>
<feature type="domain" description="Ketoreductase" evidence="3">
    <location>
        <begin position="7"/>
        <end position="175"/>
    </location>
</feature>
<evidence type="ECO:0000256" key="1">
    <source>
        <dbReference type="ARBA" id="ARBA00006484"/>
    </source>
</evidence>
<dbReference type="RefSeq" id="WP_268751436.1">
    <property type="nucleotide sequence ID" value="NZ_JAPRFQ010000001.1"/>
</dbReference>
<comment type="similarity">
    <text evidence="1">Belongs to the short-chain dehydrogenases/reductases (SDR) family.</text>
</comment>
<comment type="caution">
    <text evidence="4">The sequence shown here is derived from an EMBL/GenBank/DDBJ whole genome shotgun (WGS) entry which is preliminary data.</text>
</comment>
<dbReference type="PRINTS" id="PR00081">
    <property type="entry name" value="GDHRDH"/>
</dbReference>
<reference evidence="4" key="1">
    <citation type="submission" date="2022-12" db="EMBL/GenBank/DDBJ databases">
        <title>Description and comparative metabolic analysis of Aerococcus sp. nov., isolated from the feces of a pig.</title>
        <authorList>
            <person name="Chang Y.-H."/>
        </authorList>
    </citation>
    <scope>NUCLEOTIDE SEQUENCE</scope>
    <source>
        <strain evidence="4">YH-aer222</strain>
    </source>
</reference>
<dbReference type="PANTHER" id="PTHR42760">
    <property type="entry name" value="SHORT-CHAIN DEHYDROGENASES/REDUCTASES FAMILY MEMBER"/>
    <property type="match status" value="1"/>
</dbReference>
<dbReference type="InterPro" id="IPR020904">
    <property type="entry name" value="Sc_DH/Rdtase_CS"/>
</dbReference>
<dbReference type="Proteomes" id="UP001146670">
    <property type="component" value="Unassembled WGS sequence"/>
</dbReference>
<dbReference type="PRINTS" id="PR00080">
    <property type="entry name" value="SDRFAMILY"/>
</dbReference>
<evidence type="ECO:0000313" key="5">
    <source>
        <dbReference type="Proteomes" id="UP001146670"/>
    </source>
</evidence>
<dbReference type="EMBL" id="JAPRFR010000001">
    <property type="protein sequence ID" value="MCZ0725108.1"/>
    <property type="molecule type" value="Genomic_DNA"/>
</dbReference>
<sequence length="240" mass="25652">MGRVQDKVVLITGGGSGIGAASAKLLAKEGAQVIITGRTQEKLDNVKADNDQIHTIQQDVTKAEDWDRVITEIKEKYGHLDGLVNNAGITGPEEGSIEDLTDETFYQIIDTNIYSVYKGMQVAIPLMREAGKGSIVNISSTSGLVGTPDAAAYGASKFAVRGLTQSAALELVDDHIRVNSVHPGVVETEIRLFEEVVETTPMKRVGKAEEIAYLVLYLISDESTFSTGAAFTADGGYTAK</sequence>
<evidence type="ECO:0000256" key="2">
    <source>
        <dbReference type="ARBA" id="ARBA00023002"/>
    </source>
</evidence>
<keyword evidence="2 4" id="KW-0560">Oxidoreductase</keyword>
<dbReference type="Pfam" id="PF13561">
    <property type="entry name" value="adh_short_C2"/>
    <property type="match status" value="1"/>
</dbReference>
<dbReference type="AlphaFoldDB" id="A0A9X3FLR5"/>
<accession>A0A9X3FLR5</accession>
<dbReference type="SUPFAM" id="SSF51735">
    <property type="entry name" value="NAD(P)-binding Rossmann-fold domains"/>
    <property type="match status" value="1"/>
</dbReference>
<keyword evidence="5" id="KW-1185">Reference proteome</keyword>
<dbReference type="SMART" id="SM00822">
    <property type="entry name" value="PKS_KR"/>
    <property type="match status" value="1"/>
</dbReference>
<evidence type="ECO:0000259" key="3">
    <source>
        <dbReference type="SMART" id="SM00822"/>
    </source>
</evidence>
<evidence type="ECO:0000313" key="4">
    <source>
        <dbReference type="EMBL" id="MCZ0725108.1"/>
    </source>
</evidence>
<dbReference type="Gene3D" id="3.40.50.720">
    <property type="entry name" value="NAD(P)-binding Rossmann-like Domain"/>
    <property type="match status" value="1"/>
</dbReference>
<dbReference type="PROSITE" id="PS00061">
    <property type="entry name" value="ADH_SHORT"/>
    <property type="match status" value="1"/>
</dbReference>
<gene>
    <name evidence="4" type="ORF">OW157_00825</name>
</gene>
<protein>
    <submittedName>
        <fullName evidence="4">Glucose 1-dehydrogenase</fullName>
        <ecNumber evidence="4">1.1.1.47</ecNumber>
    </submittedName>
</protein>
<dbReference type="InterPro" id="IPR057326">
    <property type="entry name" value="KR_dom"/>
</dbReference>
<dbReference type="GO" id="GO:0047936">
    <property type="term" value="F:glucose 1-dehydrogenase [NAD(P)+] activity"/>
    <property type="evidence" value="ECO:0007669"/>
    <property type="project" value="UniProtKB-EC"/>
</dbReference>
<dbReference type="FunFam" id="3.40.50.720:FF:000084">
    <property type="entry name" value="Short-chain dehydrogenase reductase"/>
    <property type="match status" value="1"/>
</dbReference>